<evidence type="ECO:0000313" key="10">
    <source>
        <dbReference type="EMBL" id="CDZ77925.1"/>
    </source>
</evidence>
<keyword evidence="11" id="KW-1185">Reference proteome</keyword>
<reference evidence="10 11" key="1">
    <citation type="submission" date="2014-06" db="EMBL/GenBank/DDBJ databases">
        <authorList>
            <person name="Urmite Genomes Urmite Genomes"/>
        </authorList>
    </citation>
    <scope>NUCLEOTIDE SEQUENCE [LARGE SCALE GENOMIC DNA]</scope>
</reference>
<dbReference type="OrthoDB" id="8573961at2"/>
<evidence type="ECO:0000256" key="1">
    <source>
        <dbReference type="ARBA" id="ARBA00000085"/>
    </source>
</evidence>
<accession>A0A078KU26</accession>
<evidence type="ECO:0000256" key="7">
    <source>
        <dbReference type="ARBA" id="ARBA00023012"/>
    </source>
</evidence>
<evidence type="ECO:0000256" key="2">
    <source>
        <dbReference type="ARBA" id="ARBA00012438"/>
    </source>
</evidence>
<dbReference type="InterPro" id="IPR003594">
    <property type="entry name" value="HATPase_dom"/>
</dbReference>
<name>A0A078KU26_9GAMM</name>
<dbReference type="InterPro" id="IPR050351">
    <property type="entry name" value="BphY/WalK/GraS-like"/>
</dbReference>
<evidence type="ECO:0000259" key="9">
    <source>
        <dbReference type="PROSITE" id="PS50109"/>
    </source>
</evidence>
<dbReference type="AlphaFoldDB" id="A0A078KU26"/>
<organism evidence="10 11">
    <name type="scientific">Legionella massiliensis</name>
    <dbReference type="NCBI Taxonomy" id="1034943"/>
    <lineage>
        <taxon>Bacteria</taxon>
        <taxon>Pseudomonadati</taxon>
        <taxon>Pseudomonadota</taxon>
        <taxon>Gammaproteobacteria</taxon>
        <taxon>Legionellales</taxon>
        <taxon>Legionellaceae</taxon>
        <taxon>Legionella</taxon>
    </lineage>
</organism>
<feature type="domain" description="Histidine kinase" evidence="9">
    <location>
        <begin position="197"/>
        <end position="428"/>
    </location>
</feature>
<feature type="transmembrane region" description="Helical" evidence="8">
    <location>
        <begin position="26"/>
        <end position="44"/>
    </location>
</feature>
<dbReference type="InterPro" id="IPR004358">
    <property type="entry name" value="Sig_transdc_His_kin-like_C"/>
</dbReference>
<dbReference type="GO" id="GO:0000156">
    <property type="term" value="F:phosphorelay response regulator activity"/>
    <property type="evidence" value="ECO:0007669"/>
    <property type="project" value="TreeGrafter"/>
</dbReference>
<evidence type="ECO:0000256" key="3">
    <source>
        <dbReference type="ARBA" id="ARBA00022679"/>
    </source>
</evidence>
<feature type="transmembrane region" description="Helical" evidence="8">
    <location>
        <begin position="160"/>
        <end position="178"/>
    </location>
</feature>
<dbReference type="Gene3D" id="1.10.287.130">
    <property type="match status" value="1"/>
</dbReference>
<dbReference type="PRINTS" id="PR00344">
    <property type="entry name" value="BCTRLSENSOR"/>
</dbReference>
<dbReference type="EMBL" id="CCSB01000002">
    <property type="protein sequence ID" value="CDZ77925.1"/>
    <property type="molecule type" value="Genomic_DNA"/>
</dbReference>
<dbReference type="GO" id="GO:0030295">
    <property type="term" value="F:protein kinase activator activity"/>
    <property type="evidence" value="ECO:0007669"/>
    <property type="project" value="TreeGrafter"/>
</dbReference>
<dbReference type="PANTHER" id="PTHR42878">
    <property type="entry name" value="TWO-COMPONENT HISTIDINE KINASE"/>
    <property type="match status" value="1"/>
</dbReference>
<protein>
    <recommendedName>
        <fullName evidence="2">histidine kinase</fullName>
        <ecNumber evidence="2">2.7.13.3</ecNumber>
    </recommendedName>
</protein>
<dbReference type="SMART" id="SM00387">
    <property type="entry name" value="HATPase_c"/>
    <property type="match status" value="1"/>
</dbReference>
<dbReference type="eggNOG" id="COG2205">
    <property type="taxonomic scope" value="Bacteria"/>
</dbReference>
<dbReference type="GO" id="GO:0007234">
    <property type="term" value="P:osmosensory signaling via phosphorelay pathway"/>
    <property type="evidence" value="ECO:0007669"/>
    <property type="project" value="TreeGrafter"/>
</dbReference>
<gene>
    <name evidence="10" type="primary">cqsS</name>
    <name evidence="10" type="ORF">BN59_02219</name>
</gene>
<dbReference type="STRING" id="1034943.BN59_02219"/>
<keyword evidence="7" id="KW-0902">Two-component regulatory system</keyword>
<keyword evidence="5 10" id="KW-0418">Kinase</keyword>
<keyword evidence="6" id="KW-0067">ATP-binding</keyword>
<dbReference type="Proteomes" id="UP000044071">
    <property type="component" value="Unassembled WGS sequence"/>
</dbReference>
<dbReference type="SUPFAM" id="SSF47384">
    <property type="entry name" value="Homodimeric domain of signal transducing histidine kinase"/>
    <property type="match status" value="1"/>
</dbReference>
<dbReference type="GO" id="GO:0005524">
    <property type="term" value="F:ATP binding"/>
    <property type="evidence" value="ECO:0007669"/>
    <property type="project" value="UniProtKB-KW"/>
</dbReference>
<keyword evidence="8" id="KW-1133">Transmembrane helix</keyword>
<dbReference type="Gene3D" id="3.30.565.10">
    <property type="entry name" value="Histidine kinase-like ATPase, C-terminal domain"/>
    <property type="match status" value="1"/>
</dbReference>
<evidence type="ECO:0000313" key="11">
    <source>
        <dbReference type="Proteomes" id="UP000044071"/>
    </source>
</evidence>
<keyword evidence="8" id="KW-0812">Transmembrane</keyword>
<evidence type="ECO:0000256" key="5">
    <source>
        <dbReference type="ARBA" id="ARBA00022777"/>
    </source>
</evidence>
<keyword evidence="4" id="KW-0547">Nucleotide-binding</keyword>
<feature type="transmembrane region" description="Helical" evidence="8">
    <location>
        <begin position="109"/>
        <end position="126"/>
    </location>
</feature>
<dbReference type="InterPro" id="IPR036097">
    <property type="entry name" value="HisK_dim/P_sf"/>
</dbReference>
<feature type="transmembrane region" description="Helical" evidence="8">
    <location>
        <begin position="133"/>
        <end position="154"/>
    </location>
</feature>
<sequence length="428" mass="48492">MKNFKKIVNYLDHSMERSLSNAAHQLKAVGAIAFLGFPLFYLIWTEWFPQPYETFSLRLIGSLLGLGLMLTPYWSASCKPYLPWYWFLTIFYTLSFFFAYSFLMNDASVISAMSLLCSVFLLVLLVDLLSLTILLILGWGLALICYYLVSPTIYFGVEHIEVIVVMLFVVIVGSTVNYKTAMYQQQRLAGMAAAAGMIAHELRTPLLGIKSGAKAMARYSPQLFQAYHLAKEQGLLTDTLRELRLQQLEEVSDRIICEIDYATTIIDMLLVKAGRENSLQNCVLESCSMTDCLAEAMARYPFKSAEERALVSWQGDFAFTGSKLLMQHILFNLLKNALYVIATAQRGTITIWTEKTDKFNMLYFKDTAIGMSAQELARVFNHFYTTTFMGTGIGLSFCKLVMNRFGGDIRCEAREGHYTKFILSFPAI</sequence>
<dbReference type="InterPro" id="IPR036890">
    <property type="entry name" value="HATPase_C_sf"/>
</dbReference>
<keyword evidence="8" id="KW-0472">Membrane</keyword>
<feature type="transmembrane region" description="Helical" evidence="8">
    <location>
        <begin position="56"/>
        <end position="76"/>
    </location>
</feature>
<proteinExistence type="predicted"/>
<dbReference type="EC" id="2.7.13.3" evidence="2"/>
<dbReference type="PANTHER" id="PTHR42878:SF7">
    <property type="entry name" value="SENSOR HISTIDINE KINASE GLRK"/>
    <property type="match status" value="1"/>
</dbReference>
<evidence type="ECO:0000256" key="6">
    <source>
        <dbReference type="ARBA" id="ARBA00022840"/>
    </source>
</evidence>
<dbReference type="PROSITE" id="PS50109">
    <property type="entry name" value="HIS_KIN"/>
    <property type="match status" value="1"/>
</dbReference>
<dbReference type="SUPFAM" id="SSF55874">
    <property type="entry name" value="ATPase domain of HSP90 chaperone/DNA topoisomerase II/histidine kinase"/>
    <property type="match status" value="1"/>
</dbReference>
<dbReference type="InterPro" id="IPR005467">
    <property type="entry name" value="His_kinase_dom"/>
</dbReference>
<evidence type="ECO:0000256" key="4">
    <source>
        <dbReference type="ARBA" id="ARBA00022741"/>
    </source>
</evidence>
<dbReference type="Pfam" id="PF02518">
    <property type="entry name" value="HATPase_c"/>
    <property type="match status" value="1"/>
</dbReference>
<keyword evidence="3" id="KW-0808">Transferase</keyword>
<evidence type="ECO:0000256" key="8">
    <source>
        <dbReference type="SAM" id="Phobius"/>
    </source>
</evidence>
<feature type="transmembrane region" description="Helical" evidence="8">
    <location>
        <begin position="83"/>
        <end position="103"/>
    </location>
</feature>
<dbReference type="GO" id="GO:0000155">
    <property type="term" value="F:phosphorelay sensor kinase activity"/>
    <property type="evidence" value="ECO:0007669"/>
    <property type="project" value="InterPro"/>
</dbReference>
<comment type="catalytic activity">
    <reaction evidence="1">
        <text>ATP + protein L-histidine = ADP + protein N-phospho-L-histidine.</text>
        <dbReference type="EC" id="2.7.13.3"/>
    </reaction>
</comment>
<dbReference type="RefSeq" id="WP_043874383.1">
    <property type="nucleotide sequence ID" value="NZ_CCVW01000002.1"/>
</dbReference>